<evidence type="ECO:0000256" key="2">
    <source>
        <dbReference type="ARBA" id="ARBA00001946"/>
    </source>
</evidence>
<keyword evidence="6" id="KW-0432">Leucine biosynthesis</keyword>
<dbReference type="PROSITE" id="PS00470">
    <property type="entry name" value="IDH_IMDH"/>
    <property type="match status" value="1"/>
</dbReference>
<keyword evidence="10" id="KW-0560">Oxidoreductase</keyword>
<dbReference type="RefSeq" id="WP_076955792.1">
    <property type="nucleotide sequence ID" value="NZ_MLCO01000016.1"/>
</dbReference>
<evidence type="ECO:0000256" key="4">
    <source>
        <dbReference type="ARBA" id="ARBA00011738"/>
    </source>
</evidence>
<name>A0A1V2H7B7_9PROT</name>
<evidence type="ECO:0000259" key="15">
    <source>
        <dbReference type="SMART" id="SM01329"/>
    </source>
</evidence>
<dbReference type="Gene3D" id="3.40.718.10">
    <property type="entry name" value="Isopropylmalate Dehydrogenase"/>
    <property type="match status" value="1"/>
</dbReference>
<gene>
    <name evidence="16" type="ORF">BKE38_02450</name>
</gene>
<dbReference type="GO" id="GO:0000287">
    <property type="term" value="F:magnesium ion binding"/>
    <property type="evidence" value="ECO:0007669"/>
    <property type="project" value="InterPro"/>
</dbReference>
<evidence type="ECO:0000256" key="5">
    <source>
        <dbReference type="ARBA" id="ARBA00013101"/>
    </source>
</evidence>
<comment type="subunit">
    <text evidence="4">Homodimer.</text>
</comment>
<accession>A0A1V2H7B7</accession>
<dbReference type="GO" id="GO:0009098">
    <property type="term" value="P:L-leucine biosynthetic process"/>
    <property type="evidence" value="ECO:0007669"/>
    <property type="project" value="UniProtKB-KW"/>
</dbReference>
<evidence type="ECO:0000256" key="7">
    <source>
        <dbReference type="ARBA" id="ARBA00022605"/>
    </source>
</evidence>
<sequence>MALSNALQIALMPGDGIGVEVTEACVAVLRPLARRHGLGLDFEDLRAGAMAYRDTGTAMDEATFERAKAADAILLGAMGWPGIRYPDGTEIAPQLDLRFRLGLFAGVRPIRALPGLPTVLADPRAAGIDLVILRESTEGLFAARGRGEIIEDREARDTMVITRATTERLSHFAFDLARRRAEKRGRPGKVTLVDKANVFTGFAFMRKVFYEVAAKHGDVAAGDHYIDAMALDLLRRPWDFDVLPTENMFGDILSDLGAGLIGGMGFAPSADIGEGHAVFQPSHGTAPDIAGKGVANPTAMLLSAALMLDWLASRGAGPAWAEAAAELEAAVDAVFAGGLRTPDIGGKAGTAEVARAVVERLQEGALTA</sequence>
<evidence type="ECO:0000256" key="6">
    <source>
        <dbReference type="ARBA" id="ARBA00022430"/>
    </source>
</evidence>
<reference evidence="16 17" key="1">
    <citation type="submission" date="2016-10" db="EMBL/GenBank/DDBJ databases">
        <title>Draft Genome sequence of Roseomonas sp. strain M3.</title>
        <authorList>
            <person name="Subhash Y."/>
            <person name="Lee S."/>
        </authorList>
    </citation>
    <scope>NUCLEOTIDE SEQUENCE [LARGE SCALE GENOMIC DNA]</scope>
    <source>
        <strain evidence="16 17">M3</strain>
    </source>
</reference>
<dbReference type="InterPro" id="IPR019818">
    <property type="entry name" value="IsoCit/isopropylmalate_DH_CS"/>
</dbReference>
<dbReference type="EC" id="1.1.1.85" evidence="5"/>
<keyword evidence="8" id="KW-0479">Metal-binding</keyword>
<dbReference type="AlphaFoldDB" id="A0A1V2H7B7"/>
<keyword evidence="12" id="KW-0464">Manganese</keyword>
<dbReference type="SMART" id="SM01329">
    <property type="entry name" value="Iso_dh"/>
    <property type="match status" value="1"/>
</dbReference>
<evidence type="ECO:0000256" key="11">
    <source>
        <dbReference type="ARBA" id="ARBA00023027"/>
    </source>
</evidence>
<feature type="domain" description="Isopropylmalate dehydrogenase-like" evidence="15">
    <location>
        <begin position="8"/>
        <end position="357"/>
    </location>
</feature>
<dbReference type="InterPro" id="IPR050501">
    <property type="entry name" value="ICDH/IPMDH"/>
</dbReference>
<comment type="cofactor">
    <cofactor evidence="1">
        <name>Mn(2+)</name>
        <dbReference type="ChEBI" id="CHEBI:29035"/>
    </cofactor>
</comment>
<evidence type="ECO:0000256" key="3">
    <source>
        <dbReference type="ARBA" id="ARBA00008319"/>
    </source>
</evidence>
<dbReference type="GO" id="GO:0051287">
    <property type="term" value="F:NAD binding"/>
    <property type="evidence" value="ECO:0007669"/>
    <property type="project" value="InterPro"/>
</dbReference>
<dbReference type="OrthoDB" id="9767905at2"/>
<keyword evidence="7" id="KW-0028">Amino-acid biosynthesis</keyword>
<dbReference type="Pfam" id="PF00180">
    <property type="entry name" value="Iso_dh"/>
    <property type="match status" value="1"/>
</dbReference>
<keyword evidence="11" id="KW-0520">NAD</keyword>
<evidence type="ECO:0000256" key="13">
    <source>
        <dbReference type="ARBA" id="ARBA00023304"/>
    </source>
</evidence>
<evidence type="ECO:0000256" key="12">
    <source>
        <dbReference type="ARBA" id="ARBA00023211"/>
    </source>
</evidence>
<proteinExistence type="inferred from homology"/>
<evidence type="ECO:0000256" key="10">
    <source>
        <dbReference type="ARBA" id="ARBA00023002"/>
    </source>
</evidence>
<comment type="cofactor">
    <cofactor evidence="2">
        <name>Mg(2+)</name>
        <dbReference type="ChEBI" id="CHEBI:18420"/>
    </cofactor>
</comment>
<evidence type="ECO:0000256" key="8">
    <source>
        <dbReference type="ARBA" id="ARBA00022723"/>
    </source>
</evidence>
<comment type="similarity">
    <text evidence="3">Belongs to the isocitrate and isopropylmalate dehydrogenases family. LeuB type 1 subfamily.</text>
</comment>
<dbReference type="Proteomes" id="UP000188879">
    <property type="component" value="Unassembled WGS sequence"/>
</dbReference>
<comment type="caution">
    <text evidence="16">The sequence shown here is derived from an EMBL/GenBank/DDBJ whole genome shotgun (WGS) entry which is preliminary data.</text>
</comment>
<keyword evidence="9" id="KW-0460">Magnesium</keyword>
<dbReference type="PANTHER" id="PTHR43275:SF1">
    <property type="entry name" value="D-MALATE DEHYDROGENASE [DECARBOXYLATING]"/>
    <property type="match status" value="1"/>
</dbReference>
<protein>
    <recommendedName>
        <fullName evidence="5">3-isopropylmalate dehydrogenase</fullName>
        <ecNumber evidence="5">1.1.1.85</ecNumber>
    </recommendedName>
    <alternativeName>
        <fullName evidence="14">3-IPM-DH</fullName>
    </alternativeName>
</protein>
<evidence type="ECO:0000256" key="14">
    <source>
        <dbReference type="ARBA" id="ARBA00033138"/>
    </source>
</evidence>
<evidence type="ECO:0000313" key="16">
    <source>
        <dbReference type="EMBL" id="ONG58661.1"/>
    </source>
</evidence>
<evidence type="ECO:0000256" key="9">
    <source>
        <dbReference type="ARBA" id="ARBA00022842"/>
    </source>
</evidence>
<dbReference type="FunFam" id="3.40.718.10:FF:000006">
    <property type="entry name" value="3-isopropylmalate dehydrogenase"/>
    <property type="match status" value="1"/>
</dbReference>
<organism evidence="16 17">
    <name type="scientific">Teichococcus deserti</name>
    <dbReference type="NCBI Taxonomy" id="1817963"/>
    <lineage>
        <taxon>Bacteria</taxon>
        <taxon>Pseudomonadati</taxon>
        <taxon>Pseudomonadota</taxon>
        <taxon>Alphaproteobacteria</taxon>
        <taxon>Acetobacterales</taxon>
        <taxon>Roseomonadaceae</taxon>
        <taxon>Roseomonas</taxon>
    </lineage>
</organism>
<dbReference type="EMBL" id="MLCO01000016">
    <property type="protein sequence ID" value="ONG58661.1"/>
    <property type="molecule type" value="Genomic_DNA"/>
</dbReference>
<keyword evidence="13" id="KW-0100">Branched-chain amino acid biosynthesis</keyword>
<evidence type="ECO:0000256" key="1">
    <source>
        <dbReference type="ARBA" id="ARBA00001936"/>
    </source>
</evidence>
<evidence type="ECO:0000313" key="17">
    <source>
        <dbReference type="Proteomes" id="UP000188879"/>
    </source>
</evidence>
<dbReference type="GO" id="GO:0003862">
    <property type="term" value="F:3-isopropylmalate dehydrogenase activity"/>
    <property type="evidence" value="ECO:0007669"/>
    <property type="project" value="UniProtKB-EC"/>
</dbReference>
<dbReference type="PANTHER" id="PTHR43275">
    <property type="entry name" value="D-MALATE DEHYDROGENASE [DECARBOXYLATING]"/>
    <property type="match status" value="1"/>
</dbReference>
<keyword evidence="17" id="KW-1185">Reference proteome</keyword>
<dbReference type="InterPro" id="IPR024084">
    <property type="entry name" value="IsoPropMal-DH-like_dom"/>
</dbReference>
<dbReference type="SUPFAM" id="SSF53659">
    <property type="entry name" value="Isocitrate/Isopropylmalate dehydrogenase-like"/>
    <property type="match status" value="1"/>
</dbReference>